<dbReference type="AlphaFoldDB" id="A0AA96RIN3"/>
<feature type="signal peptide" evidence="1">
    <location>
        <begin position="1"/>
        <end position="19"/>
    </location>
</feature>
<dbReference type="Gene3D" id="3.40.190.10">
    <property type="entry name" value="Periplasmic binding protein-like II"/>
    <property type="match status" value="1"/>
</dbReference>
<dbReference type="Proteomes" id="UP001304650">
    <property type="component" value="Chromosome"/>
</dbReference>
<evidence type="ECO:0000313" key="2">
    <source>
        <dbReference type="EMBL" id="WNR42995.1"/>
    </source>
</evidence>
<dbReference type="EMBL" id="CP130319">
    <property type="protein sequence ID" value="WNR42995.1"/>
    <property type="molecule type" value="Genomic_DNA"/>
</dbReference>
<dbReference type="PANTHER" id="PTHR43649:SF30">
    <property type="entry name" value="ABC TRANSPORTER SUBSTRATE-BINDING PROTEIN"/>
    <property type="match status" value="1"/>
</dbReference>
<name>A0AA96RIN3_9BACL</name>
<evidence type="ECO:0000313" key="3">
    <source>
        <dbReference type="Proteomes" id="UP001304650"/>
    </source>
</evidence>
<sequence length="450" mass="49575">MKKMLTTAVTAIVGLSLLAGCGGQSQQPAATGGASTTATPQQKITLKVYHYALDKRGEMLNADIKKFESEHPNVTVESTVLVPGGSSLDNLKKLDVLTASGNDVDVVMMPNSDEVLARAAGGVLAPLDEFYTKNNVKPEEDYFVNPKYKGKTYAAMDTLSSWYVLLNQNAFEEAGVPLPKEDWTWDDFRDIAKKLTKGEGADKRYGAYFHSWGEYANPVAYTDFKNPYLKEDGTLQFTDPSYKYFFNLRRAMEKEDKSARPYADVVGAKLNYTSEFANGKAAMLLTGSWTISSMADTVKNPHTFKVAFAPIPRSSKTAEFGLSYLNGDYWAAANSSKHKTEAFELIRYLTTKGNINRGLPGYKKADGKAAILNVIGDKANLFNVDSLVQAVYDKRLKTAGASEVNISYGSQLKKVVEDGFSKFILDGGSFEDTQKMMLDEGKKIMDQNKK</sequence>
<accession>A0AA96RIN3</accession>
<keyword evidence="1" id="KW-0732">Signal</keyword>
<dbReference type="SUPFAM" id="SSF53850">
    <property type="entry name" value="Periplasmic binding protein-like II"/>
    <property type="match status" value="1"/>
</dbReference>
<dbReference type="InterPro" id="IPR006059">
    <property type="entry name" value="SBP"/>
</dbReference>
<dbReference type="PROSITE" id="PS51257">
    <property type="entry name" value="PROKAR_LIPOPROTEIN"/>
    <property type="match status" value="1"/>
</dbReference>
<dbReference type="KEGG" id="proo:MJB10_17975"/>
<evidence type="ECO:0000256" key="1">
    <source>
        <dbReference type="SAM" id="SignalP"/>
    </source>
</evidence>
<dbReference type="Pfam" id="PF01547">
    <property type="entry name" value="SBP_bac_1"/>
    <property type="match status" value="1"/>
</dbReference>
<dbReference type="InterPro" id="IPR050490">
    <property type="entry name" value="Bact_solute-bd_prot1"/>
</dbReference>
<protein>
    <submittedName>
        <fullName evidence="2">Extracellular solute-binding protein</fullName>
    </submittedName>
</protein>
<gene>
    <name evidence="2" type="ORF">MJB10_17975</name>
</gene>
<keyword evidence="3" id="KW-1185">Reference proteome</keyword>
<feature type="chain" id="PRO_5041691551" evidence="1">
    <location>
        <begin position="20"/>
        <end position="450"/>
    </location>
</feature>
<organism evidence="2 3">
    <name type="scientific">Paenibacillus roseopurpureus</name>
    <dbReference type="NCBI Taxonomy" id="2918901"/>
    <lineage>
        <taxon>Bacteria</taxon>
        <taxon>Bacillati</taxon>
        <taxon>Bacillota</taxon>
        <taxon>Bacilli</taxon>
        <taxon>Bacillales</taxon>
        <taxon>Paenibacillaceae</taxon>
        <taxon>Paenibacillus</taxon>
    </lineage>
</organism>
<dbReference type="PANTHER" id="PTHR43649">
    <property type="entry name" value="ARABINOSE-BINDING PROTEIN-RELATED"/>
    <property type="match status" value="1"/>
</dbReference>
<proteinExistence type="predicted"/>
<dbReference type="RefSeq" id="WP_314796893.1">
    <property type="nucleotide sequence ID" value="NZ_CP130319.1"/>
</dbReference>
<reference evidence="2" key="1">
    <citation type="submission" date="2022-02" db="EMBL/GenBank/DDBJ databases">
        <title>Paenibacillus sp. MBLB1832 Whole Genome Shotgun Sequencing.</title>
        <authorList>
            <person name="Hwang C.Y."/>
            <person name="Cho E.-S."/>
            <person name="Seo M.-J."/>
        </authorList>
    </citation>
    <scope>NUCLEOTIDE SEQUENCE</scope>
    <source>
        <strain evidence="2">MBLB1832</strain>
    </source>
</reference>